<keyword evidence="3" id="KW-1185">Reference proteome</keyword>
<sequence length="171" mass="17965">MDGMTTSAQLRKAAQTDPEVVEDTAGGARTYSVAGEEFASLDAEGFVHLRLPASEAEDMTGRHETAQRVEHGVRVPIKDINGQALNYWVRRAWLSCAPPERAARAMEADLAAAGGVGDLPKAIGKPATRALANAGITTLDQVAALSDAELNALHGVGPKAVKILRDALATR</sequence>
<protein>
    <recommendedName>
        <fullName evidence="4">Helix-hairpin-helix protein</fullName>
    </recommendedName>
</protein>
<reference evidence="2 3" key="1">
    <citation type="journal article" date="2013" name="Stand. Genomic Sci.">
        <title>Genomic Encyclopedia of Type Strains, Phase I: The one thousand microbial genomes (KMG-I) project.</title>
        <authorList>
            <person name="Kyrpides N.C."/>
            <person name="Woyke T."/>
            <person name="Eisen J.A."/>
            <person name="Garrity G."/>
            <person name="Lilburn T.G."/>
            <person name="Beck B.J."/>
            <person name="Whitman W.B."/>
            <person name="Hugenholtz P."/>
            <person name="Klenk H.P."/>
        </authorList>
    </citation>
    <scope>NUCLEOTIDE SEQUENCE [LARGE SCALE GENOMIC DNA]</scope>
    <source>
        <strain evidence="2 3">DSM 45044</strain>
    </source>
</reference>
<evidence type="ECO:0008006" key="4">
    <source>
        <dbReference type="Google" id="ProtNLM"/>
    </source>
</evidence>
<name>A0A562ULA8_9ACTN</name>
<dbReference type="AlphaFoldDB" id="A0A562ULA8"/>
<evidence type="ECO:0000313" key="2">
    <source>
        <dbReference type="EMBL" id="TWJ06386.1"/>
    </source>
</evidence>
<dbReference type="Gene3D" id="1.10.150.20">
    <property type="entry name" value="5' to 3' exonuclease, C-terminal subdomain"/>
    <property type="match status" value="1"/>
</dbReference>
<gene>
    <name evidence="2" type="ORF">LX16_5350</name>
</gene>
<evidence type="ECO:0000256" key="1">
    <source>
        <dbReference type="SAM" id="MobiDB-lite"/>
    </source>
</evidence>
<dbReference type="Proteomes" id="UP000321617">
    <property type="component" value="Unassembled WGS sequence"/>
</dbReference>
<proteinExistence type="predicted"/>
<comment type="caution">
    <text evidence="2">The sequence shown here is derived from an EMBL/GenBank/DDBJ whole genome shotgun (WGS) entry which is preliminary data.</text>
</comment>
<feature type="region of interest" description="Disordered" evidence="1">
    <location>
        <begin position="1"/>
        <end position="24"/>
    </location>
</feature>
<evidence type="ECO:0000313" key="3">
    <source>
        <dbReference type="Proteomes" id="UP000321617"/>
    </source>
</evidence>
<dbReference type="EMBL" id="VLLL01000013">
    <property type="protein sequence ID" value="TWJ06386.1"/>
    <property type="molecule type" value="Genomic_DNA"/>
</dbReference>
<accession>A0A562ULA8</accession>
<dbReference type="SUPFAM" id="SSF47789">
    <property type="entry name" value="C-terminal domain of RNA polymerase alpha subunit"/>
    <property type="match status" value="1"/>
</dbReference>
<organism evidence="2 3">
    <name type="scientific">Stackebrandtia albiflava</name>
    <dbReference type="NCBI Taxonomy" id="406432"/>
    <lineage>
        <taxon>Bacteria</taxon>
        <taxon>Bacillati</taxon>
        <taxon>Actinomycetota</taxon>
        <taxon>Actinomycetes</taxon>
        <taxon>Glycomycetales</taxon>
        <taxon>Glycomycetaceae</taxon>
        <taxon>Stackebrandtia</taxon>
    </lineage>
</organism>